<sequence length="502" mass="53978">MPFGRLALIAALMGLGGPAPVPVSAQAVDAGALSPGQEAAGATIAGAAPQLANPGSAARADLDLLWSKVKDKAPIAATVPDLSAYSDGTMIEMNAALNPEADPCITAVQAALFLDAHLVETGLWEKMQSIDRPLETAAQIAMIWVLPDVFGVNADGLDILAFRKASPVFKALSIGANALDSHEVLMKNNIGSVEQRQAIWTQEIVQNSIKNGWNEQIISDRRQYLQGKTLEYVGNLAELDTTTETAMTKAEAQYQADLAKIDQWEQAQYDALRVKYNVRQIWPDTAAVDLQTVKTEVTAKGQAARNKRHLKLTEIATAYDTTATGILQDIARSQTQQDALVRYARPIARNECETIQKTGPLPKVPFLPSDLDTPYDRDAKDDARLTAILALPHDQLIATLDTLGIWPDDRLLSCVCRAAGYGSSGTSQFYHPGTLGTYDKRYSCQQPGDPCIVSGFGCLRHPMPSDPGPWESCAAAAKGDSAQTLTDSILSRLAARRGVAKN</sequence>
<reference evidence="1 2" key="1">
    <citation type="submission" date="2018-11" db="EMBL/GenBank/DDBJ databases">
        <title>Tabrizicola sp. isolated from sediment of alpine lake.</title>
        <authorList>
            <person name="Liu Z."/>
        </authorList>
    </citation>
    <scope>NUCLEOTIDE SEQUENCE [LARGE SCALE GENOMIC DNA]</scope>
    <source>
        <strain evidence="1 2">DRYC-M-16</strain>
    </source>
</reference>
<dbReference type="EMBL" id="RPEM01000027">
    <property type="protein sequence ID" value="TGD41389.1"/>
    <property type="molecule type" value="Genomic_DNA"/>
</dbReference>
<evidence type="ECO:0000313" key="1">
    <source>
        <dbReference type="EMBL" id="TGD41389.1"/>
    </source>
</evidence>
<keyword evidence="2" id="KW-1185">Reference proteome</keyword>
<comment type="caution">
    <text evidence="1">The sequence shown here is derived from an EMBL/GenBank/DDBJ whole genome shotgun (WGS) entry which is preliminary data.</text>
</comment>
<name>A0ABY2KGQ6_9RHOB</name>
<accession>A0ABY2KGQ6</accession>
<gene>
    <name evidence="1" type="ORF">EEB11_18720</name>
</gene>
<organism evidence="1 2">
    <name type="scientific">Pseudotabrizicola sediminis</name>
    <dbReference type="NCBI Taxonomy" id="2486418"/>
    <lineage>
        <taxon>Bacteria</taxon>
        <taxon>Pseudomonadati</taxon>
        <taxon>Pseudomonadota</taxon>
        <taxon>Alphaproteobacteria</taxon>
        <taxon>Rhodobacterales</taxon>
        <taxon>Paracoccaceae</taxon>
        <taxon>Pseudotabrizicola</taxon>
    </lineage>
</organism>
<dbReference type="Proteomes" id="UP000297741">
    <property type="component" value="Unassembled WGS sequence"/>
</dbReference>
<proteinExistence type="predicted"/>
<evidence type="ECO:0000313" key="2">
    <source>
        <dbReference type="Proteomes" id="UP000297741"/>
    </source>
</evidence>
<protein>
    <submittedName>
        <fullName evidence="1">Uncharacterized protein</fullName>
    </submittedName>
</protein>